<proteinExistence type="predicted"/>
<dbReference type="GO" id="GO:0007131">
    <property type="term" value="P:reciprocal meiotic recombination"/>
    <property type="evidence" value="ECO:0007669"/>
    <property type="project" value="TreeGrafter"/>
</dbReference>
<dbReference type="InterPro" id="IPR036915">
    <property type="entry name" value="Cyclin-like_sf"/>
</dbReference>
<dbReference type="CTD" id="124817"/>
<dbReference type="RefSeq" id="XP_030630927.1">
    <property type="nucleotide sequence ID" value="XM_030775067.1"/>
</dbReference>
<keyword evidence="1" id="KW-1185">Reference proteome</keyword>
<sequence length="313" mass="35208">MALFSSNERTKKLGFGQTPFEILSDFLAGLDKTNKSNLDNLSKCCGNFKEEKIIECVFLICKKLRLDPTVGYHATEILERFMTKHLERIYSSQNCQTLQGATCGQKTNYEDMVFEDVNEKFFVFILSSVQIASKLALHSSVIDNNAAMEFLHSVGRTCSKEKLMESELLILKTLDFNLNLPNPLSYVETLLEILGYNDPSVPVAHLHHLCRYTLQFIYLQRGPIYQSLLVVVTGCSSPPPEHRVKFVSVTEDCMLLGVAVIAVSAFIHNISTWEQVVAELNLITGISIRSIMDFAHVVLMHISGCPPCKHLNQ</sequence>
<dbReference type="SUPFAM" id="SSF47954">
    <property type="entry name" value="Cyclin-like"/>
    <property type="match status" value="1"/>
</dbReference>
<accession>A0A6J2VG86</accession>
<organism evidence="1 2">
    <name type="scientific">Chanos chanos</name>
    <name type="common">Milkfish</name>
    <name type="synonym">Mugil chanos</name>
    <dbReference type="NCBI Taxonomy" id="29144"/>
    <lineage>
        <taxon>Eukaryota</taxon>
        <taxon>Metazoa</taxon>
        <taxon>Chordata</taxon>
        <taxon>Craniata</taxon>
        <taxon>Vertebrata</taxon>
        <taxon>Euteleostomi</taxon>
        <taxon>Actinopterygii</taxon>
        <taxon>Neopterygii</taxon>
        <taxon>Teleostei</taxon>
        <taxon>Ostariophysi</taxon>
        <taxon>Gonorynchiformes</taxon>
        <taxon>Chanidae</taxon>
        <taxon>Chanos</taxon>
    </lineage>
</organism>
<dbReference type="GeneID" id="115812581"/>
<dbReference type="PANTHER" id="PTHR21615:SF2">
    <property type="entry name" value="CYCLIN N-TERMINAL DOMAIN-CONTAINING PROTEIN 1"/>
    <property type="match status" value="1"/>
</dbReference>
<name>A0A6J2VG86_CHACN</name>
<dbReference type="InParanoid" id="A0A6J2VG86"/>
<dbReference type="OrthoDB" id="9983043at2759"/>
<dbReference type="Gene3D" id="1.10.472.10">
    <property type="entry name" value="Cyclin-like"/>
    <property type="match status" value="1"/>
</dbReference>
<evidence type="ECO:0000313" key="1">
    <source>
        <dbReference type="Proteomes" id="UP000504632"/>
    </source>
</evidence>
<gene>
    <name evidence="2" type="primary">cntd1</name>
</gene>
<protein>
    <submittedName>
        <fullName evidence="2">Cyclin N-terminal domain-containing protein 1</fullName>
    </submittedName>
</protein>
<dbReference type="GO" id="GO:0035861">
    <property type="term" value="C:site of double-strand break"/>
    <property type="evidence" value="ECO:0007669"/>
    <property type="project" value="TreeGrafter"/>
</dbReference>
<dbReference type="Proteomes" id="UP000504632">
    <property type="component" value="Chromosome 5"/>
</dbReference>
<dbReference type="PANTHER" id="PTHR21615">
    <property type="entry name" value="CYCLIN N-TERMINAL DOMAIN-CONTAINING PROTEIN 1"/>
    <property type="match status" value="1"/>
</dbReference>
<dbReference type="AlphaFoldDB" id="A0A6J2VG86"/>
<evidence type="ECO:0000313" key="2">
    <source>
        <dbReference type="RefSeq" id="XP_030630927.1"/>
    </source>
</evidence>
<reference evidence="2" key="1">
    <citation type="submission" date="2025-08" db="UniProtKB">
        <authorList>
            <consortium name="RefSeq"/>
        </authorList>
    </citation>
    <scope>IDENTIFICATION</scope>
</reference>